<evidence type="ECO:0000313" key="2">
    <source>
        <dbReference type="Proteomes" id="UP001057402"/>
    </source>
</evidence>
<gene>
    <name evidence="1" type="ORF">MLD38_004296</name>
</gene>
<reference evidence="2" key="1">
    <citation type="journal article" date="2023" name="Front. Plant Sci.">
        <title>Chromosomal-level genome assembly of Melastoma candidum provides insights into trichome evolution.</title>
        <authorList>
            <person name="Zhong Y."/>
            <person name="Wu W."/>
            <person name="Sun C."/>
            <person name="Zou P."/>
            <person name="Liu Y."/>
            <person name="Dai S."/>
            <person name="Zhou R."/>
        </authorList>
    </citation>
    <scope>NUCLEOTIDE SEQUENCE [LARGE SCALE GENOMIC DNA]</scope>
</reference>
<keyword evidence="2" id="KW-1185">Reference proteome</keyword>
<dbReference type="EMBL" id="CM042881">
    <property type="protein sequence ID" value="KAI4386360.1"/>
    <property type="molecule type" value="Genomic_DNA"/>
</dbReference>
<proteinExistence type="predicted"/>
<name>A0ACB9S627_9MYRT</name>
<comment type="caution">
    <text evidence="1">The sequence shown here is derived from an EMBL/GenBank/DDBJ whole genome shotgun (WGS) entry which is preliminary data.</text>
</comment>
<protein>
    <submittedName>
        <fullName evidence="1">Uncharacterized protein</fullName>
    </submittedName>
</protein>
<sequence>MVFRVSNGGAAAPGPQHSQVSFSLEFSSLGKIGFFTPEIIMELDLSDSSAELCGKVSALYSLEDASKSLKAAIRDPGPVIFHENELMRLHLHRLCCGEAMTCKANSDRTTHPPQVANIDSSRS</sequence>
<dbReference type="Proteomes" id="UP001057402">
    <property type="component" value="Chromosome 2"/>
</dbReference>
<evidence type="ECO:0000313" key="1">
    <source>
        <dbReference type="EMBL" id="KAI4386360.1"/>
    </source>
</evidence>
<organism evidence="1 2">
    <name type="scientific">Melastoma candidum</name>
    <dbReference type="NCBI Taxonomy" id="119954"/>
    <lineage>
        <taxon>Eukaryota</taxon>
        <taxon>Viridiplantae</taxon>
        <taxon>Streptophyta</taxon>
        <taxon>Embryophyta</taxon>
        <taxon>Tracheophyta</taxon>
        <taxon>Spermatophyta</taxon>
        <taxon>Magnoliopsida</taxon>
        <taxon>eudicotyledons</taxon>
        <taxon>Gunneridae</taxon>
        <taxon>Pentapetalae</taxon>
        <taxon>rosids</taxon>
        <taxon>malvids</taxon>
        <taxon>Myrtales</taxon>
        <taxon>Melastomataceae</taxon>
        <taxon>Melastomatoideae</taxon>
        <taxon>Melastomateae</taxon>
        <taxon>Melastoma</taxon>
    </lineage>
</organism>
<accession>A0ACB9S627</accession>